<name>F2NFN9_DESAR</name>
<keyword evidence="3" id="KW-1185">Reference proteome</keyword>
<dbReference type="KEGG" id="dao:Desac_2336"/>
<dbReference type="AlphaFoldDB" id="F2NFN9"/>
<gene>
    <name evidence="2" type="ordered locus">Desac_2336</name>
</gene>
<dbReference type="InterPro" id="IPR011990">
    <property type="entry name" value="TPR-like_helical_dom_sf"/>
</dbReference>
<dbReference type="OrthoDB" id="5450625at2"/>
<sequence>MAKKEFPQRSPGLGLKTFWVLLIILWAGGGFASQESEILLARGNKYYLDGSYEQAKSELRQAASIEPANPEIRMLLGLAYFASQEYPQAEAELKEAIRLDPEVAQSWLYLGAALFHQGKYSQAERHLQEAQRLAPQDGLVRYYLSLTARRQNRPDEAMIHFNAASTLAPEYRGPFRLYEQDLTGPGRGIARKTFSLSFYTGMEYDDNFKILPDQVTLPYGGPYPGHKGSWRTPIVLEANFAPLRRENWEAGLNYFFYSGNNYTIDNFNFLDNRADIYLKYSIGPFTLQPWYGIDLAHKALERYSFFNNAGLNLTWEQNSFMSADLVYQFQDRSFRYPTAPVYDRSGYVNQIGLFQTFLFGRTAAWRIGGVYARELTEGVNWDNKSYGIITDASLNLPYRFNLWTLFEYSRYNFDNVDTFSNVRQNQNYYQISLQLRRPLTDYLDLIAGYTHVSQQSNIPDFAYDRNIYQLLVNMRY</sequence>
<feature type="repeat" description="TPR" evidence="1">
    <location>
        <begin position="36"/>
        <end position="69"/>
    </location>
</feature>
<protein>
    <submittedName>
        <fullName evidence="2">Tetratricopeptide TPR_2 repeat-containing protein</fullName>
    </submittedName>
</protein>
<dbReference type="SUPFAM" id="SSF48452">
    <property type="entry name" value="TPR-like"/>
    <property type="match status" value="1"/>
</dbReference>
<feature type="repeat" description="TPR" evidence="1">
    <location>
        <begin position="70"/>
        <end position="103"/>
    </location>
</feature>
<organism evidence="2 3">
    <name type="scientific">Desulfobacca acetoxidans (strain ATCC 700848 / DSM 11109 / ASRB2)</name>
    <dbReference type="NCBI Taxonomy" id="880072"/>
    <lineage>
        <taxon>Bacteria</taxon>
        <taxon>Pseudomonadati</taxon>
        <taxon>Thermodesulfobacteriota</taxon>
        <taxon>Desulfobaccia</taxon>
        <taxon>Desulfobaccales</taxon>
        <taxon>Desulfobaccaceae</taxon>
        <taxon>Desulfobacca</taxon>
    </lineage>
</organism>
<feature type="repeat" description="TPR" evidence="1">
    <location>
        <begin position="104"/>
        <end position="137"/>
    </location>
</feature>
<dbReference type="SUPFAM" id="SSF56935">
    <property type="entry name" value="Porins"/>
    <property type="match status" value="1"/>
</dbReference>
<dbReference type="RefSeq" id="WP_013707267.1">
    <property type="nucleotide sequence ID" value="NC_015388.1"/>
</dbReference>
<reference evidence="3" key="2">
    <citation type="submission" date="2011-03" db="EMBL/GenBank/DDBJ databases">
        <title>The complete genome of Desulfobacca acetoxidans DSM 11109.</title>
        <authorList>
            <consortium name="US DOE Joint Genome Institute (JGI-PGF)"/>
            <person name="Lucas S."/>
            <person name="Copeland A."/>
            <person name="Lapidus A."/>
            <person name="Bruce D."/>
            <person name="Goodwin L."/>
            <person name="Pitluck S."/>
            <person name="Peters L."/>
            <person name="Kyrpides N."/>
            <person name="Mavromatis K."/>
            <person name="Ivanova N."/>
            <person name="Ovchinnikova G."/>
            <person name="Teshima H."/>
            <person name="Detter J.C."/>
            <person name="Han C."/>
            <person name="Land M."/>
            <person name="Hauser L."/>
            <person name="Markowitz V."/>
            <person name="Cheng J.-F."/>
            <person name="Hugenholtz P."/>
            <person name="Woyke T."/>
            <person name="Wu D."/>
            <person name="Spring S."/>
            <person name="Schueler E."/>
            <person name="Brambilla E."/>
            <person name="Klenk H.-P."/>
            <person name="Eisen J.A."/>
        </authorList>
    </citation>
    <scope>NUCLEOTIDE SEQUENCE [LARGE SCALE GENOMIC DNA]</scope>
    <source>
        <strain evidence="3">ATCC 700848 / DSM 11109 / ASRB2</strain>
    </source>
</reference>
<evidence type="ECO:0000313" key="3">
    <source>
        <dbReference type="Proteomes" id="UP000000483"/>
    </source>
</evidence>
<accession>F2NFN9</accession>
<reference evidence="2 3" key="1">
    <citation type="journal article" date="2011" name="Stand. Genomic Sci.">
        <title>Complete genome sequence of the acetate-degrading sulfate reducer Desulfobacca acetoxidans type strain (ASRB2).</title>
        <authorList>
            <person name="Goker M."/>
            <person name="Teshima H."/>
            <person name="Lapidus A."/>
            <person name="Nolan M."/>
            <person name="Lucas S."/>
            <person name="Hammon N."/>
            <person name="Deshpande S."/>
            <person name="Cheng J.F."/>
            <person name="Tapia R."/>
            <person name="Han C."/>
            <person name="Goodwin L."/>
            <person name="Pitluck S."/>
            <person name="Huntemann M."/>
            <person name="Liolios K."/>
            <person name="Ivanova N."/>
            <person name="Pagani I."/>
            <person name="Mavromatis K."/>
            <person name="Ovchinikova G."/>
            <person name="Pati A."/>
            <person name="Chen A."/>
            <person name="Palaniappan K."/>
            <person name="Land M."/>
            <person name="Hauser L."/>
            <person name="Brambilla E.M."/>
            <person name="Rohde M."/>
            <person name="Spring S."/>
            <person name="Detter J.C."/>
            <person name="Woyke T."/>
            <person name="Bristow J."/>
            <person name="Eisen J.A."/>
            <person name="Markowitz V."/>
            <person name="Hugenholtz P."/>
            <person name="Kyrpides N.C."/>
            <person name="Klenk H.P."/>
        </authorList>
    </citation>
    <scope>NUCLEOTIDE SEQUENCE [LARGE SCALE GENOMIC DNA]</scope>
    <source>
        <strain evidence="3">ATCC 700848 / DSM 11109 / ASRB2</strain>
    </source>
</reference>
<dbReference type="STRING" id="880072.Desac_2336"/>
<dbReference type="Pfam" id="PF13432">
    <property type="entry name" value="TPR_16"/>
    <property type="match status" value="1"/>
</dbReference>
<dbReference type="InterPro" id="IPR019734">
    <property type="entry name" value="TPR_rpt"/>
</dbReference>
<evidence type="ECO:0000256" key="1">
    <source>
        <dbReference type="PROSITE-ProRule" id="PRU00339"/>
    </source>
</evidence>
<dbReference type="Gene3D" id="1.25.40.10">
    <property type="entry name" value="Tetratricopeptide repeat domain"/>
    <property type="match status" value="1"/>
</dbReference>
<dbReference type="Proteomes" id="UP000000483">
    <property type="component" value="Chromosome"/>
</dbReference>
<dbReference type="SMART" id="SM00028">
    <property type="entry name" value="TPR"/>
    <property type="match status" value="4"/>
</dbReference>
<dbReference type="EMBL" id="CP002629">
    <property type="protein sequence ID" value="AEB10158.1"/>
    <property type="molecule type" value="Genomic_DNA"/>
</dbReference>
<evidence type="ECO:0000313" key="2">
    <source>
        <dbReference type="EMBL" id="AEB10158.1"/>
    </source>
</evidence>
<proteinExistence type="predicted"/>
<dbReference type="PANTHER" id="PTHR12558:SF13">
    <property type="entry name" value="CELL DIVISION CYCLE PROTEIN 27 HOMOLOG"/>
    <property type="match status" value="1"/>
</dbReference>
<keyword evidence="1" id="KW-0802">TPR repeat</keyword>
<dbReference type="eggNOG" id="COG0457">
    <property type="taxonomic scope" value="Bacteria"/>
</dbReference>
<dbReference type="HOGENOM" id="CLU_573334_0_0_7"/>
<dbReference type="PANTHER" id="PTHR12558">
    <property type="entry name" value="CELL DIVISION CYCLE 16,23,27"/>
    <property type="match status" value="1"/>
</dbReference>
<dbReference type="PROSITE" id="PS50005">
    <property type="entry name" value="TPR"/>
    <property type="match status" value="3"/>
</dbReference>